<gene>
    <name evidence="3" type="ORF">Naga_100648g1</name>
</gene>
<feature type="signal peptide" evidence="2">
    <location>
        <begin position="1"/>
        <end position="27"/>
    </location>
</feature>
<feature type="compositionally biased region" description="Low complexity" evidence="1">
    <location>
        <begin position="65"/>
        <end position="74"/>
    </location>
</feature>
<organism evidence="3 4">
    <name type="scientific">Nannochloropsis gaditana</name>
    <dbReference type="NCBI Taxonomy" id="72520"/>
    <lineage>
        <taxon>Eukaryota</taxon>
        <taxon>Sar</taxon>
        <taxon>Stramenopiles</taxon>
        <taxon>Ochrophyta</taxon>
        <taxon>Eustigmatophyceae</taxon>
        <taxon>Eustigmatales</taxon>
        <taxon>Monodopsidaceae</taxon>
        <taxon>Nannochloropsis</taxon>
    </lineage>
</organism>
<sequence>MAVSRTATPLFLIFLVVVFSCSYCIHAFHLPLRHNYPNIGHEKRKAWFSSVDFQKIGEQDRWRATRTSSASSSQEQEEGKKAMAPDEEIMEALIATEWADLEAFSNQHYKYLIHPQFYMKLADRIYELPTQEEQDEAAAKATKIWNRLLKILESAETMRTTTAEKLEKMVAQAAEDDGAFLFPLAPDRVEVKPPFRPPSLPPSLPPFLAPIQFPSLLYFVPLSPLCHAFFFDARSILSNVRRHVSPGVRC</sequence>
<dbReference type="PROSITE" id="PS51257">
    <property type="entry name" value="PROKAR_LIPOPROTEIN"/>
    <property type="match status" value="1"/>
</dbReference>
<accession>W7TF54</accession>
<evidence type="ECO:0000313" key="4">
    <source>
        <dbReference type="Proteomes" id="UP000019335"/>
    </source>
</evidence>
<dbReference type="EMBL" id="AZIL01001108">
    <property type="protein sequence ID" value="EWM24792.1"/>
    <property type="molecule type" value="Genomic_DNA"/>
</dbReference>
<keyword evidence="4" id="KW-1185">Reference proteome</keyword>
<proteinExistence type="predicted"/>
<dbReference type="AlphaFoldDB" id="W7TF54"/>
<protein>
    <submittedName>
        <fullName evidence="3">Uncharacterized protein</fullName>
    </submittedName>
</protein>
<reference evidence="3 4" key="1">
    <citation type="journal article" date="2014" name="Mol. Plant">
        <title>Chromosome Scale Genome Assembly and Transcriptome Profiling of Nannochloropsis gaditana in Nitrogen Depletion.</title>
        <authorList>
            <person name="Corteggiani Carpinelli E."/>
            <person name="Telatin A."/>
            <person name="Vitulo N."/>
            <person name="Forcato C."/>
            <person name="D'Angelo M."/>
            <person name="Schiavon R."/>
            <person name="Vezzi A."/>
            <person name="Giacometti G.M."/>
            <person name="Morosinotto T."/>
            <person name="Valle G."/>
        </authorList>
    </citation>
    <scope>NUCLEOTIDE SEQUENCE [LARGE SCALE GENOMIC DNA]</scope>
    <source>
        <strain evidence="3 4">B-31</strain>
    </source>
</reference>
<keyword evidence="2" id="KW-0732">Signal</keyword>
<evidence type="ECO:0000256" key="2">
    <source>
        <dbReference type="SAM" id="SignalP"/>
    </source>
</evidence>
<comment type="caution">
    <text evidence="3">The sequence shown here is derived from an EMBL/GenBank/DDBJ whole genome shotgun (WGS) entry which is preliminary data.</text>
</comment>
<dbReference type="Proteomes" id="UP000019335">
    <property type="component" value="Chromosome 13"/>
</dbReference>
<evidence type="ECO:0000256" key="1">
    <source>
        <dbReference type="SAM" id="MobiDB-lite"/>
    </source>
</evidence>
<name>W7TF54_9STRA</name>
<evidence type="ECO:0000313" key="3">
    <source>
        <dbReference type="EMBL" id="EWM24792.1"/>
    </source>
</evidence>
<feature type="region of interest" description="Disordered" evidence="1">
    <location>
        <begin position="60"/>
        <end position="83"/>
    </location>
</feature>
<feature type="chain" id="PRO_5004904195" evidence="2">
    <location>
        <begin position="28"/>
        <end position="250"/>
    </location>
</feature>